<evidence type="ECO:0000256" key="6">
    <source>
        <dbReference type="ARBA" id="ARBA00047422"/>
    </source>
</evidence>
<dbReference type="InterPro" id="IPR029063">
    <property type="entry name" value="SAM-dependent_MTases_sf"/>
</dbReference>
<evidence type="ECO:0000256" key="4">
    <source>
        <dbReference type="ARBA" id="ARBA00022691"/>
    </source>
</evidence>
<dbReference type="PROSITE" id="PS51679">
    <property type="entry name" value="SAM_MT_C5"/>
    <property type="match status" value="1"/>
</dbReference>
<evidence type="ECO:0000256" key="1">
    <source>
        <dbReference type="ARBA" id="ARBA00011975"/>
    </source>
</evidence>
<dbReference type="EMBL" id="BAABFA010000019">
    <property type="protein sequence ID" value="GAA4468920.1"/>
    <property type="molecule type" value="Genomic_DNA"/>
</dbReference>
<keyword evidence="9" id="KW-1185">Reference proteome</keyword>
<organism evidence="8 9">
    <name type="scientific">Nemorincola caseinilytica</name>
    <dbReference type="NCBI Taxonomy" id="2054315"/>
    <lineage>
        <taxon>Bacteria</taxon>
        <taxon>Pseudomonadati</taxon>
        <taxon>Bacteroidota</taxon>
        <taxon>Chitinophagia</taxon>
        <taxon>Chitinophagales</taxon>
        <taxon>Chitinophagaceae</taxon>
        <taxon>Nemorincola</taxon>
    </lineage>
</organism>
<dbReference type="EC" id="2.1.1.37" evidence="1"/>
<comment type="similarity">
    <text evidence="7">Belongs to the class I-like SAM-binding methyltransferase superfamily. C5-methyltransferase family.</text>
</comment>
<accession>A0ABP8NKU9</accession>
<feature type="active site" evidence="7">
    <location>
        <position position="72"/>
    </location>
</feature>
<dbReference type="InterPro" id="IPR018117">
    <property type="entry name" value="C5_DNA_meth_AS"/>
</dbReference>
<evidence type="ECO:0000313" key="8">
    <source>
        <dbReference type="EMBL" id="GAA4468920.1"/>
    </source>
</evidence>
<keyword evidence="3 7" id="KW-0808">Transferase</keyword>
<dbReference type="Gene3D" id="3.40.50.150">
    <property type="entry name" value="Vaccinia Virus protein VP39"/>
    <property type="match status" value="1"/>
</dbReference>
<protein>
    <recommendedName>
        <fullName evidence="1">DNA (cytosine-5-)-methyltransferase</fullName>
        <ecNumber evidence="1">2.1.1.37</ecNumber>
    </recommendedName>
</protein>
<proteinExistence type="inferred from homology"/>
<dbReference type="PANTHER" id="PTHR46098">
    <property type="entry name" value="TRNA (CYTOSINE(38)-C(5))-METHYLTRANSFERASE"/>
    <property type="match status" value="1"/>
</dbReference>
<dbReference type="Pfam" id="PF00145">
    <property type="entry name" value="DNA_methylase"/>
    <property type="match status" value="1"/>
</dbReference>
<dbReference type="SUPFAM" id="SSF53335">
    <property type="entry name" value="S-adenosyl-L-methionine-dependent methyltransferases"/>
    <property type="match status" value="1"/>
</dbReference>
<dbReference type="RefSeq" id="WP_345084278.1">
    <property type="nucleotide sequence ID" value="NZ_BAABFA010000019.1"/>
</dbReference>
<keyword evidence="2 7" id="KW-0489">Methyltransferase</keyword>
<dbReference type="PRINTS" id="PR00105">
    <property type="entry name" value="C5METTRFRASE"/>
</dbReference>
<keyword evidence="5" id="KW-0680">Restriction system</keyword>
<name>A0ABP8NKU9_9BACT</name>
<gene>
    <name evidence="8" type="ORF">GCM10023093_27470</name>
</gene>
<dbReference type="InterPro" id="IPR050750">
    <property type="entry name" value="C5-MTase"/>
</dbReference>
<comment type="caution">
    <text evidence="8">The sequence shown here is derived from an EMBL/GenBank/DDBJ whole genome shotgun (WGS) entry which is preliminary data.</text>
</comment>
<evidence type="ECO:0000256" key="7">
    <source>
        <dbReference type="PROSITE-ProRule" id="PRU01016"/>
    </source>
</evidence>
<evidence type="ECO:0000313" key="9">
    <source>
        <dbReference type="Proteomes" id="UP001500067"/>
    </source>
</evidence>
<evidence type="ECO:0000256" key="2">
    <source>
        <dbReference type="ARBA" id="ARBA00022603"/>
    </source>
</evidence>
<evidence type="ECO:0000256" key="5">
    <source>
        <dbReference type="ARBA" id="ARBA00022747"/>
    </source>
</evidence>
<comment type="catalytic activity">
    <reaction evidence="6">
        <text>a 2'-deoxycytidine in DNA + S-adenosyl-L-methionine = a 5-methyl-2'-deoxycytidine in DNA + S-adenosyl-L-homocysteine + H(+)</text>
        <dbReference type="Rhea" id="RHEA:13681"/>
        <dbReference type="Rhea" id="RHEA-COMP:11369"/>
        <dbReference type="Rhea" id="RHEA-COMP:11370"/>
        <dbReference type="ChEBI" id="CHEBI:15378"/>
        <dbReference type="ChEBI" id="CHEBI:57856"/>
        <dbReference type="ChEBI" id="CHEBI:59789"/>
        <dbReference type="ChEBI" id="CHEBI:85452"/>
        <dbReference type="ChEBI" id="CHEBI:85454"/>
        <dbReference type="EC" id="2.1.1.37"/>
    </reaction>
</comment>
<dbReference type="InterPro" id="IPR001525">
    <property type="entry name" value="C5_MeTfrase"/>
</dbReference>
<keyword evidence="4 7" id="KW-0949">S-adenosyl-L-methionine</keyword>
<dbReference type="PROSITE" id="PS00094">
    <property type="entry name" value="C5_MTASE_1"/>
    <property type="match status" value="1"/>
</dbReference>
<dbReference type="PANTHER" id="PTHR46098:SF1">
    <property type="entry name" value="TRNA (CYTOSINE(38)-C(5))-METHYLTRANSFERASE"/>
    <property type="match status" value="1"/>
</dbReference>
<dbReference type="Proteomes" id="UP001500067">
    <property type="component" value="Unassembled WGS sequence"/>
</dbReference>
<sequence>MKHGSLFSGGGGFDLAAEMVGWTNIFHCEKDQFCQRVLKYYWPNAATHTDIKEFNGETYAGQIDVLTGGFPCQPFSTAGKRRGTKDDRYLWPEMLRVIGKIKPRWVIGENVYGIVNWRHC</sequence>
<reference evidence="9" key="1">
    <citation type="journal article" date="2019" name="Int. J. Syst. Evol. Microbiol.">
        <title>The Global Catalogue of Microorganisms (GCM) 10K type strain sequencing project: providing services to taxonomists for standard genome sequencing and annotation.</title>
        <authorList>
            <consortium name="The Broad Institute Genomics Platform"/>
            <consortium name="The Broad Institute Genome Sequencing Center for Infectious Disease"/>
            <person name="Wu L."/>
            <person name="Ma J."/>
        </authorList>
    </citation>
    <scope>NUCLEOTIDE SEQUENCE [LARGE SCALE GENOMIC DNA]</scope>
    <source>
        <strain evidence="9">JCM 32105</strain>
    </source>
</reference>
<evidence type="ECO:0000256" key="3">
    <source>
        <dbReference type="ARBA" id="ARBA00022679"/>
    </source>
</evidence>